<dbReference type="PANTHER" id="PTHR47691:SF3">
    <property type="entry name" value="HTH-TYPE TRANSCRIPTIONAL REGULATOR RV0890C-RELATED"/>
    <property type="match status" value="1"/>
</dbReference>
<proteinExistence type="predicted"/>
<dbReference type="InterPro" id="IPR027417">
    <property type="entry name" value="P-loop_NTPase"/>
</dbReference>
<dbReference type="Gene3D" id="1.10.10.10">
    <property type="entry name" value="Winged helix-like DNA-binding domain superfamily/Winged helix DNA-binding domain"/>
    <property type="match status" value="1"/>
</dbReference>
<dbReference type="PANTHER" id="PTHR47691">
    <property type="entry name" value="REGULATOR-RELATED"/>
    <property type="match status" value="1"/>
</dbReference>
<evidence type="ECO:0000313" key="4">
    <source>
        <dbReference type="Proteomes" id="UP001589867"/>
    </source>
</evidence>
<evidence type="ECO:0000313" key="3">
    <source>
        <dbReference type="EMBL" id="MFC0533164.1"/>
    </source>
</evidence>
<name>A0ABV6MF18_9ACTN</name>
<dbReference type="PRINTS" id="PR00364">
    <property type="entry name" value="DISEASERSIST"/>
</dbReference>
<dbReference type="Proteomes" id="UP001589867">
    <property type="component" value="Unassembled WGS sequence"/>
</dbReference>
<keyword evidence="4" id="KW-1185">Reference proteome</keyword>
<organism evidence="3 4">
    <name type="scientific">Phytohabitans kaempferiae</name>
    <dbReference type="NCBI Taxonomy" id="1620943"/>
    <lineage>
        <taxon>Bacteria</taxon>
        <taxon>Bacillati</taxon>
        <taxon>Actinomycetota</taxon>
        <taxon>Actinomycetes</taxon>
        <taxon>Micromonosporales</taxon>
        <taxon>Micromonosporaceae</taxon>
    </lineage>
</organism>
<protein>
    <submittedName>
        <fullName evidence="3">Tetratricopeptide repeat protein</fullName>
    </submittedName>
</protein>
<feature type="repeat" description="TPR" evidence="1">
    <location>
        <begin position="786"/>
        <end position="819"/>
    </location>
</feature>
<dbReference type="SUPFAM" id="SSF48452">
    <property type="entry name" value="TPR-like"/>
    <property type="match status" value="2"/>
</dbReference>
<dbReference type="Pfam" id="PF13424">
    <property type="entry name" value="TPR_12"/>
    <property type="match status" value="4"/>
</dbReference>
<comment type="caution">
    <text evidence="3">The sequence shown here is derived from an EMBL/GenBank/DDBJ whole genome shotgun (WGS) entry which is preliminary data.</text>
</comment>
<keyword evidence="1" id="KW-0802">TPR repeat</keyword>
<feature type="compositionally biased region" description="Basic and acidic residues" evidence="2">
    <location>
        <begin position="17"/>
        <end position="27"/>
    </location>
</feature>
<dbReference type="InterPro" id="IPR019734">
    <property type="entry name" value="TPR_rpt"/>
</dbReference>
<sequence length="877" mass="95556">MGWTPTADDGATGGAPHGDRQLHAHESQHVYQSAGNQIFCNHQPAPAPATPCNILPRDTAGFTGRTRELRALLDNVARSVENRTIIPVYAIDGMPGVGKTAFAVHAGHKLQDQFPHGQFFVNLHAHSLGQSPVDPADALFQLLSADGVRPTEIPGALEDRATLWRKRMAHSRALVILDNAASRKQVEPLLPAGRSLVVITSRSRLAGLVAQQAPVNLTLETLPSEEATALFATMADRRLAPAEIGAIEELMRACGHLPLAICLLATRLRLEPRWPLSGLLRELRQAKHRLSRMKAEDVTVEAAFGLSYRQLTPAQRRFFRRLGLHPGPDVDRYAAAALAGSSPEQAGRCLEALYHQHLLDQPALGRYRMHDLIREYAVMRAESDAVRKREGAVIRLLDYYRRAAEAAGSHLSRPTGRPPCPLVEASGDLPPIHNRQQAMGWMKDEQANLFACASASPSRPEDGVLPALAAALAPYLRMAGPWDLAIALHEAAAATAEATGDPRRQADALRELGVLRRQVGQYPAAERTLRQALELYERIGHRHGAADARTELGGLRWRSGDHREAAVDLQAALDIYEDLDLPLGQARALHEMGTSLMAVGAYAEAVRISERALRISEELGDRQGAAETLHQIAGLQHLTVGYPPAIDMQERALAIYRELGDRLGEGKALGYLGAARCYTGDHDASRDALTLALTIHRELGYGRGEGHALNYLALVHRDCGRYPLARQLLTDALGLYRELGYLQGQADVLNHLGVLERLTGDHQAAAESHVRALDLFRQCSDALGQSEVLANIGELLLAQDRPEQALERFRHALALALRVHNPHAEADALSGAGRCALRLNGGDVAPELLRQAQEIYQRIGVAKAAKAIAELLNECPR</sequence>
<dbReference type="InterPro" id="IPR011990">
    <property type="entry name" value="TPR-like_helical_dom_sf"/>
</dbReference>
<dbReference type="SMART" id="SM00028">
    <property type="entry name" value="TPR"/>
    <property type="match status" value="7"/>
</dbReference>
<dbReference type="PROSITE" id="PS50005">
    <property type="entry name" value="TPR"/>
    <property type="match status" value="3"/>
</dbReference>
<dbReference type="Gene3D" id="1.25.40.10">
    <property type="entry name" value="Tetratricopeptide repeat domain"/>
    <property type="match status" value="3"/>
</dbReference>
<dbReference type="InterPro" id="IPR036388">
    <property type="entry name" value="WH-like_DNA-bd_sf"/>
</dbReference>
<dbReference type="SUPFAM" id="SSF52540">
    <property type="entry name" value="P-loop containing nucleoside triphosphate hydrolases"/>
    <property type="match status" value="1"/>
</dbReference>
<dbReference type="Gene3D" id="3.40.50.300">
    <property type="entry name" value="P-loop containing nucleotide triphosphate hydrolases"/>
    <property type="match status" value="1"/>
</dbReference>
<evidence type="ECO:0000256" key="1">
    <source>
        <dbReference type="PROSITE-ProRule" id="PRU00339"/>
    </source>
</evidence>
<accession>A0ABV6MF18</accession>
<feature type="region of interest" description="Disordered" evidence="2">
    <location>
        <begin position="1"/>
        <end position="27"/>
    </location>
</feature>
<dbReference type="EMBL" id="JBHLUH010000079">
    <property type="protein sequence ID" value="MFC0533164.1"/>
    <property type="molecule type" value="Genomic_DNA"/>
</dbReference>
<feature type="repeat" description="TPR" evidence="1">
    <location>
        <begin position="506"/>
        <end position="539"/>
    </location>
</feature>
<gene>
    <name evidence="3" type="ORF">ACFFIA_36715</name>
</gene>
<reference evidence="3 4" key="1">
    <citation type="submission" date="2024-09" db="EMBL/GenBank/DDBJ databases">
        <authorList>
            <person name="Sun Q."/>
            <person name="Mori K."/>
        </authorList>
    </citation>
    <scope>NUCLEOTIDE SEQUENCE [LARGE SCALE GENOMIC DNA]</scope>
    <source>
        <strain evidence="3 4">TBRC 3947</strain>
    </source>
</reference>
<feature type="repeat" description="TPR" evidence="1">
    <location>
        <begin position="586"/>
        <end position="619"/>
    </location>
</feature>
<evidence type="ECO:0000256" key="2">
    <source>
        <dbReference type="SAM" id="MobiDB-lite"/>
    </source>
</evidence>